<keyword evidence="3" id="KW-1185">Reference proteome</keyword>
<sequence>MAKDGHADVVTRGRGDGASASTPSVPDALVFTGIKDGPLRRSGFNKVTRWRAVPNLRFHDHRHAGNALDAGLLFTIRLDSPHTSRSVMVPVRAARQEGYPHRRRGTGPAACTAAGRAVVYSVIPA</sequence>
<name>A0ABP5KSX8_9ACTN</name>
<organism evidence="2 3">
    <name type="scientific">Actinomadura napierensis</name>
    <dbReference type="NCBI Taxonomy" id="267854"/>
    <lineage>
        <taxon>Bacteria</taxon>
        <taxon>Bacillati</taxon>
        <taxon>Actinomycetota</taxon>
        <taxon>Actinomycetes</taxon>
        <taxon>Streptosporangiales</taxon>
        <taxon>Thermomonosporaceae</taxon>
        <taxon>Actinomadura</taxon>
    </lineage>
</organism>
<feature type="compositionally biased region" description="Basic and acidic residues" evidence="1">
    <location>
        <begin position="1"/>
        <end position="15"/>
    </location>
</feature>
<dbReference type="EMBL" id="BAAAMR010000019">
    <property type="protein sequence ID" value="GAA2133899.1"/>
    <property type="molecule type" value="Genomic_DNA"/>
</dbReference>
<evidence type="ECO:0000256" key="1">
    <source>
        <dbReference type="SAM" id="MobiDB-lite"/>
    </source>
</evidence>
<accession>A0ABP5KSX8</accession>
<evidence type="ECO:0000313" key="2">
    <source>
        <dbReference type="EMBL" id="GAA2133899.1"/>
    </source>
</evidence>
<feature type="region of interest" description="Disordered" evidence="1">
    <location>
        <begin position="1"/>
        <end position="22"/>
    </location>
</feature>
<proteinExistence type="predicted"/>
<gene>
    <name evidence="2" type="ORF">GCM10009727_27480</name>
</gene>
<protein>
    <submittedName>
        <fullName evidence="2">Uncharacterized protein</fullName>
    </submittedName>
</protein>
<evidence type="ECO:0000313" key="3">
    <source>
        <dbReference type="Proteomes" id="UP001501020"/>
    </source>
</evidence>
<dbReference type="RefSeq" id="WP_344265964.1">
    <property type="nucleotide sequence ID" value="NZ_BAAAMR010000019.1"/>
</dbReference>
<comment type="caution">
    <text evidence="2">The sequence shown here is derived from an EMBL/GenBank/DDBJ whole genome shotgun (WGS) entry which is preliminary data.</text>
</comment>
<dbReference type="Proteomes" id="UP001501020">
    <property type="component" value="Unassembled WGS sequence"/>
</dbReference>
<reference evidence="3" key="1">
    <citation type="journal article" date="2019" name="Int. J. Syst. Evol. Microbiol.">
        <title>The Global Catalogue of Microorganisms (GCM) 10K type strain sequencing project: providing services to taxonomists for standard genome sequencing and annotation.</title>
        <authorList>
            <consortium name="The Broad Institute Genomics Platform"/>
            <consortium name="The Broad Institute Genome Sequencing Center for Infectious Disease"/>
            <person name="Wu L."/>
            <person name="Ma J."/>
        </authorList>
    </citation>
    <scope>NUCLEOTIDE SEQUENCE [LARGE SCALE GENOMIC DNA]</scope>
    <source>
        <strain evidence="3">JCM 13850</strain>
    </source>
</reference>